<name>A0A6S7BPH1_9BURK</name>
<dbReference type="PANTHER" id="PTHR36455">
    <property type="match status" value="1"/>
</dbReference>
<dbReference type="NCBIfam" id="NF033819">
    <property type="entry name" value="IS66_TnpB"/>
    <property type="match status" value="1"/>
</dbReference>
<sequence length="111" mass="12526">MIRIDAMWLATEPLDMRAGTETILARVVRVFGAAQPHHAYLFANRSATRMKVFVYDGLGMWLAARRLNKGRFVWTDGHGEFAVGLNADQWDALIKGLPWQTFAADHAIRVV</sequence>
<reference evidence="1 2" key="1">
    <citation type="submission" date="2020-04" db="EMBL/GenBank/DDBJ databases">
        <authorList>
            <person name="De Canck E."/>
        </authorList>
    </citation>
    <scope>NUCLEOTIDE SEQUENCE [LARGE SCALE GENOMIC DNA]</scope>
    <source>
        <strain evidence="1 2">LMG 28138</strain>
    </source>
</reference>
<dbReference type="Pfam" id="PF05717">
    <property type="entry name" value="TnpB_IS66"/>
    <property type="match status" value="1"/>
</dbReference>
<proteinExistence type="predicted"/>
<protein>
    <recommendedName>
        <fullName evidence="3">IS66 family transposase IS1313</fullName>
    </recommendedName>
</protein>
<accession>A0A6S7BPH1</accession>
<evidence type="ECO:0000313" key="2">
    <source>
        <dbReference type="Proteomes" id="UP000494115"/>
    </source>
</evidence>
<dbReference type="InterPro" id="IPR008878">
    <property type="entry name" value="Transposase_IS66_Orf2"/>
</dbReference>
<dbReference type="PANTHER" id="PTHR36455:SF1">
    <property type="entry name" value="BLR8292 PROTEIN"/>
    <property type="match status" value="1"/>
</dbReference>
<dbReference type="EMBL" id="CADIKM010000127">
    <property type="protein sequence ID" value="CAB3808277.1"/>
    <property type="molecule type" value="Genomic_DNA"/>
</dbReference>
<dbReference type="RefSeq" id="WP_175108491.1">
    <property type="nucleotide sequence ID" value="NZ_CADIKM010000127.1"/>
</dbReference>
<dbReference type="AlphaFoldDB" id="A0A6S7BPH1"/>
<organism evidence="1 2">
    <name type="scientific">Pararobbsia alpina</name>
    <dbReference type="NCBI Taxonomy" id="621374"/>
    <lineage>
        <taxon>Bacteria</taxon>
        <taxon>Pseudomonadati</taxon>
        <taxon>Pseudomonadota</taxon>
        <taxon>Betaproteobacteria</taxon>
        <taxon>Burkholderiales</taxon>
        <taxon>Burkholderiaceae</taxon>
        <taxon>Pararobbsia</taxon>
    </lineage>
</organism>
<keyword evidence="2" id="KW-1185">Reference proteome</keyword>
<evidence type="ECO:0000313" key="1">
    <source>
        <dbReference type="EMBL" id="CAB3808277.1"/>
    </source>
</evidence>
<evidence type="ECO:0008006" key="3">
    <source>
        <dbReference type="Google" id="ProtNLM"/>
    </source>
</evidence>
<dbReference type="Proteomes" id="UP000494115">
    <property type="component" value="Unassembled WGS sequence"/>
</dbReference>
<gene>
    <name evidence="1" type="ORF">LMG28138_06029</name>
</gene>